<sequence>MNALLAFSRLVDALNQFVGKAVTWLTLVVVLVSAGNAVVRKVFHTSSNAWLELQWYLFGAIFLLAAGYTLLKNEHVRVDIVAQKLPQRTQIWIEILGVVLFLMPACVLIMWLSWPVFVDSFVTDEQSSNPGGLVRWPVKLLIPVGFFLLVLAGLSHLIKCVAFLMGKGPDPRERDRGKTAEEELAEEIAREAQAREAAAHGSTQGGR</sequence>
<dbReference type="InterPro" id="IPR055348">
    <property type="entry name" value="DctQ"/>
</dbReference>
<keyword evidence="4 9" id="KW-0997">Cell inner membrane</keyword>
<keyword evidence="2 9" id="KW-0813">Transport</keyword>
<evidence type="ECO:0000256" key="8">
    <source>
        <dbReference type="ARBA" id="ARBA00038436"/>
    </source>
</evidence>
<evidence type="ECO:0000256" key="5">
    <source>
        <dbReference type="ARBA" id="ARBA00022692"/>
    </source>
</evidence>
<proteinExistence type="inferred from homology"/>
<feature type="domain" description="Tripartite ATP-independent periplasmic transporters DctQ component" evidence="10">
    <location>
        <begin position="30"/>
        <end position="161"/>
    </location>
</feature>
<organism evidence="11 12">
    <name type="scientific">Pigmentiphaga kullae</name>
    <dbReference type="NCBI Taxonomy" id="151784"/>
    <lineage>
        <taxon>Bacteria</taxon>
        <taxon>Pseudomonadati</taxon>
        <taxon>Pseudomonadota</taxon>
        <taxon>Betaproteobacteria</taxon>
        <taxon>Burkholderiales</taxon>
        <taxon>Alcaligenaceae</taxon>
        <taxon>Pigmentiphaga</taxon>
    </lineage>
</organism>
<keyword evidence="12" id="KW-1185">Reference proteome</keyword>
<evidence type="ECO:0000256" key="1">
    <source>
        <dbReference type="ARBA" id="ARBA00004429"/>
    </source>
</evidence>
<evidence type="ECO:0000256" key="7">
    <source>
        <dbReference type="ARBA" id="ARBA00023136"/>
    </source>
</evidence>
<dbReference type="Pfam" id="PF04290">
    <property type="entry name" value="DctQ"/>
    <property type="match status" value="1"/>
</dbReference>
<evidence type="ECO:0000256" key="3">
    <source>
        <dbReference type="ARBA" id="ARBA00022475"/>
    </source>
</evidence>
<dbReference type="EMBL" id="SGXC01000001">
    <property type="protein sequence ID" value="RZS86480.1"/>
    <property type="molecule type" value="Genomic_DNA"/>
</dbReference>
<comment type="subcellular location">
    <subcellularLocation>
        <location evidence="1 9">Cell inner membrane</location>
        <topology evidence="1 9">Multi-pass membrane protein</topology>
    </subcellularLocation>
</comment>
<reference evidence="11 12" key="1">
    <citation type="submission" date="2019-02" db="EMBL/GenBank/DDBJ databases">
        <title>Genomic Encyclopedia of Type Strains, Phase IV (KMG-IV): sequencing the most valuable type-strain genomes for metagenomic binning, comparative biology and taxonomic classification.</title>
        <authorList>
            <person name="Goeker M."/>
        </authorList>
    </citation>
    <scope>NUCLEOTIDE SEQUENCE [LARGE SCALE GENOMIC DNA]</scope>
    <source>
        <strain evidence="11 12">K24</strain>
    </source>
</reference>
<dbReference type="AlphaFoldDB" id="A0A4Q7NPI2"/>
<evidence type="ECO:0000313" key="12">
    <source>
        <dbReference type="Proteomes" id="UP000292445"/>
    </source>
</evidence>
<comment type="caution">
    <text evidence="9">Lacks conserved residue(s) required for the propagation of feature annotation.</text>
</comment>
<accession>A0A4Q7NPI2</accession>
<comment type="subunit">
    <text evidence="9">The complex comprises the extracytoplasmic solute receptor protein and the two transmembrane proteins.</text>
</comment>
<evidence type="ECO:0000313" key="11">
    <source>
        <dbReference type="EMBL" id="RZS86480.1"/>
    </source>
</evidence>
<keyword evidence="6 9" id="KW-1133">Transmembrane helix</keyword>
<evidence type="ECO:0000256" key="4">
    <source>
        <dbReference type="ARBA" id="ARBA00022519"/>
    </source>
</evidence>
<name>A0A4Q7NPI2_9BURK</name>
<keyword evidence="5 9" id="KW-0812">Transmembrane</keyword>
<dbReference type="Proteomes" id="UP000292445">
    <property type="component" value="Unassembled WGS sequence"/>
</dbReference>
<comment type="function">
    <text evidence="9">Part of the tripartite ATP-independent periplasmic (TRAP) transport system.</text>
</comment>
<evidence type="ECO:0000256" key="6">
    <source>
        <dbReference type="ARBA" id="ARBA00022989"/>
    </source>
</evidence>
<evidence type="ECO:0000259" key="10">
    <source>
        <dbReference type="Pfam" id="PF04290"/>
    </source>
</evidence>
<feature type="transmembrane region" description="Helical" evidence="9">
    <location>
        <begin position="53"/>
        <end position="71"/>
    </location>
</feature>
<dbReference type="GO" id="GO:0022857">
    <property type="term" value="F:transmembrane transporter activity"/>
    <property type="evidence" value="ECO:0007669"/>
    <property type="project" value="UniProtKB-UniRule"/>
</dbReference>
<protein>
    <recommendedName>
        <fullName evidence="9">TRAP transporter small permease protein</fullName>
    </recommendedName>
</protein>
<dbReference type="InterPro" id="IPR007387">
    <property type="entry name" value="TRAP_DctQ"/>
</dbReference>
<evidence type="ECO:0000256" key="9">
    <source>
        <dbReference type="RuleBase" id="RU369079"/>
    </source>
</evidence>
<dbReference type="GO" id="GO:0005886">
    <property type="term" value="C:plasma membrane"/>
    <property type="evidence" value="ECO:0007669"/>
    <property type="project" value="UniProtKB-SubCell"/>
</dbReference>
<comment type="caution">
    <text evidence="11">The sequence shown here is derived from an EMBL/GenBank/DDBJ whole genome shotgun (WGS) entry which is preliminary data.</text>
</comment>
<evidence type="ECO:0000256" key="2">
    <source>
        <dbReference type="ARBA" id="ARBA00022448"/>
    </source>
</evidence>
<dbReference type="OrthoDB" id="9795655at2"/>
<gene>
    <name evidence="11" type="ORF">EV675_2522</name>
</gene>
<dbReference type="PANTHER" id="PTHR35011">
    <property type="entry name" value="2,3-DIKETO-L-GULONATE TRAP TRANSPORTER SMALL PERMEASE PROTEIN YIAM"/>
    <property type="match status" value="1"/>
</dbReference>
<feature type="transmembrane region" description="Helical" evidence="9">
    <location>
        <begin position="140"/>
        <end position="166"/>
    </location>
</feature>
<keyword evidence="3" id="KW-1003">Cell membrane</keyword>
<dbReference type="PANTHER" id="PTHR35011:SF4">
    <property type="entry name" value="SLL1102 PROTEIN"/>
    <property type="match status" value="1"/>
</dbReference>
<comment type="similarity">
    <text evidence="8 9">Belongs to the TRAP transporter small permease family.</text>
</comment>
<feature type="transmembrane region" description="Helical" evidence="9">
    <location>
        <begin position="91"/>
        <end position="114"/>
    </location>
</feature>
<keyword evidence="7 9" id="KW-0472">Membrane</keyword>
<dbReference type="RefSeq" id="WP_130357570.1">
    <property type="nucleotide sequence ID" value="NZ_SGXC01000001.1"/>
</dbReference>